<dbReference type="GO" id="GO:0005840">
    <property type="term" value="C:ribosome"/>
    <property type="evidence" value="ECO:0007669"/>
    <property type="project" value="UniProtKB-KW"/>
</dbReference>
<dbReference type="Proteomes" id="UP000179252">
    <property type="component" value="Unassembled WGS sequence"/>
</dbReference>
<dbReference type="Gene3D" id="1.20.5.1150">
    <property type="entry name" value="Ribosomal protein S8"/>
    <property type="match status" value="1"/>
</dbReference>
<dbReference type="Pfam" id="PF01165">
    <property type="entry name" value="Ribosomal_S21"/>
    <property type="match status" value="1"/>
</dbReference>
<dbReference type="InterPro" id="IPR038380">
    <property type="entry name" value="Ribosomal_bS21_sf"/>
</dbReference>
<dbReference type="AlphaFoldDB" id="A0A1F5FUG9"/>
<evidence type="ECO:0000313" key="8">
    <source>
        <dbReference type="Proteomes" id="UP000179252"/>
    </source>
</evidence>
<name>A0A1F5FUG9_9BACT</name>
<keyword evidence="3 5" id="KW-0687">Ribonucleoprotein</keyword>
<dbReference type="PANTHER" id="PTHR21109:SF22">
    <property type="entry name" value="SMALL RIBOSOMAL SUBUNIT PROTEIN BS21"/>
    <property type="match status" value="1"/>
</dbReference>
<evidence type="ECO:0000256" key="6">
    <source>
        <dbReference type="RuleBase" id="RU000667"/>
    </source>
</evidence>
<dbReference type="PRINTS" id="PR00976">
    <property type="entry name" value="RIBOSOMALS21"/>
</dbReference>
<dbReference type="GO" id="GO:0003735">
    <property type="term" value="F:structural constituent of ribosome"/>
    <property type="evidence" value="ECO:0007669"/>
    <property type="project" value="InterPro"/>
</dbReference>
<organism evidence="7 8">
    <name type="scientific">Candidatus Curtissbacteria bacterium RBG_13_40_7</name>
    <dbReference type="NCBI Taxonomy" id="1797706"/>
    <lineage>
        <taxon>Bacteria</taxon>
        <taxon>Candidatus Curtissiibacteriota</taxon>
    </lineage>
</organism>
<gene>
    <name evidence="5" type="primary">rpsU</name>
    <name evidence="7" type="ORF">A2165_00750</name>
</gene>
<evidence type="ECO:0000256" key="1">
    <source>
        <dbReference type="ARBA" id="ARBA00006640"/>
    </source>
</evidence>
<dbReference type="HAMAP" id="MF_00358">
    <property type="entry name" value="Ribosomal_bS21"/>
    <property type="match status" value="1"/>
</dbReference>
<evidence type="ECO:0000313" key="7">
    <source>
        <dbReference type="EMBL" id="OGD83245.1"/>
    </source>
</evidence>
<dbReference type="InterPro" id="IPR001911">
    <property type="entry name" value="Ribosomal_bS21"/>
</dbReference>
<comment type="similarity">
    <text evidence="1 5 6">Belongs to the bacterial ribosomal protein bS21 family.</text>
</comment>
<protein>
    <recommendedName>
        <fullName evidence="4 5">Small ribosomal subunit protein bS21</fullName>
    </recommendedName>
</protein>
<dbReference type="GO" id="GO:0006412">
    <property type="term" value="P:translation"/>
    <property type="evidence" value="ECO:0007669"/>
    <property type="project" value="UniProtKB-UniRule"/>
</dbReference>
<evidence type="ECO:0000256" key="2">
    <source>
        <dbReference type="ARBA" id="ARBA00022980"/>
    </source>
</evidence>
<reference evidence="7 8" key="1">
    <citation type="journal article" date="2016" name="Nat. Commun.">
        <title>Thousands of microbial genomes shed light on interconnected biogeochemical processes in an aquifer system.</title>
        <authorList>
            <person name="Anantharaman K."/>
            <person name="Brown C.T."/>
            <person name="Hug L.A."/>
            <person name="Sharon I."/>
            <person name="Castelle C.J."/>
            <person name="Probst A.J."/>
            <person name="Thomas B.C."/>
            <person name="Singh A."/>
            <person name="Wilkins M.J."/>
            <person name="Karaoz U."/>
            <person name="Brodie E.L."/>
            <person name="Williams K.H."/>
            <person name="Hubbard S.S."/>
            <person name="Banfield J.F."/>
        </authorList>
    </citation>
    <scope>NUCLEOTIDE SEQUENCE [LARGE SCALE GENOMIC DNA]</scope>
</reference>
<evidence type="ECO:0000256" key="3">
    <source>
        <dbReference type="ARBA" id="ARBA00023274"/>
    </source>
</evidence>
<proteinExistence type="inferred from homology"/>
<comment type="caution">
    <text evidence="7">The sequence shown here is derived from an EMBL/GenBank/DDBJ whole genome shotgun (WGS) entry which is preliminary data.</text>
</comment>
<sequence>MSTKVIAQPGESVDSLIRKFNKKVQSEGILAEIKKREHYLKPSLKKQQKIQMARKKYIRNKYS</sequence>
<evidence type="ECO:0000256" key="5">
    <source>
        <dbReference type="HAMAP-Rule" id="MF_00358"/>
    </source>
</evidence>
<accession>A0A1F5FUG9</accession>
<dbReference type="EMBL" id="MFAU01000055">
    <property type="protein sequence ID" value="OGD83245.1"/>
    <property type="molecule type" value="Genomic_DNA"/>
</dbReference>
<keyword evidence="2 5" id="KW-0689">Ribosomal protein</keyword>
<dbReference type="GO" id="GO:1990904">
    <property type="term" value="C:ribonucleoprotein complex"/>
    <property type="evidence" value="ECO:0007669"/>
    <property type="project" value="UniProtKB-KW"/>
</dbReference>
<evidence type="ECO:0000256" key="4">
    <source>
        <dbReference type="ARBA" id="ARBA00035135"/>
    </source>
</evidence>
<dbReference type="NCBIfam" id="TIGR00030">
    <property type="entry name" value="S21p"/>
    <property type="match status" value="1"/>
</dbReference>
<dbReference type="PANTHER" id="PTHR21109">
    <property type="entry name" value="MITOCHONDRIAL 28S RIBOSOMAL PROTEIN S21"/>
    <property type="match status" value="1"/>
</dbReference>